<dbReference type="InterPro" id="IPR043502">
    <property type="entry name" value="DNA/RNA_pol_sf"/>
</dbReference>
<organism evidence="6 7">
    <name type="scientific">Flavimobilis marinus</name>
    <dbReference type="NCBI Taxonomy" id="285351"/>
    <lineage>
        <taxon>Bacteria</taxon>
        <taxon>Bacillati</taxon>
        <taxon>Actinomycetota</taxon>
        <taxon>Actinomycetes</taxon>
        <taxon>Micrococcales</taxon>
        <taxon>Jonesiaceae</taxon>
        <taxon>Flavimobilis</taxon>
    </lineage>
</organism>
<evidence type="ECO:0000313" key="7">
    <source>
        <dbReference type="Proteomes" id="UP000198520"/>
    </source>
</evidence>
<dbReference type="STRING" id="285351.SAMN04488035_0201"/>
<dbReference type="InterPro" id="IPR001098">
    <property type="entry name" value="DNA-dir_DNA_pol_A_palm_dom"/>
</dbReference>
<dbReference type="GO" id="GO:0006302">
    <property type="term" value="P:double-strand break repair"/>
    <property type="evidence" value="ECO:0007669"/>
    <property type="project" value="TreeGrafter"/>
</dbReference>
<evidence type="ECO:0000256" key="4">
    <source>
        <dbReference type="SAM" id="MobiDB-lite"/>
    </source>
</evidence>
<evidence type="ECO:0000256" key="2">
    <source>
        <dbReference type="ARBA" id="ARBA00022705"/>
    </source>
</evidence>
<evidence type="ECO:0000259" key="5">
    <source>
        <dbReference type="SMART" id="SM00482"/>
    </source>
</evidence>
<sequence>MYVVVIPGAEAALVLVDVDASGTETRRVTLPPDALARCVREREADRPRWVWADTAATYPPLLAAGVRVERCVDLRLCHAILRASALTAASALAQSPPSAWDAPRSRPPVAATQDGLFDLVPAADAGLDPLVELRAQLDAVRHAGAEANRLNLLLAAESAGALVAAELTAAGVPWRADVHDALLADLLGPRPAPGYRPRLLEERAREVRALLDAPDLNPDSGPELLKALRHAGLGVSSTRSWELKDVDHPVIAPLLAYKKMSRLLSANGWHWLDTWVAGGRFRPTYVPGGVVTGRWASDGGGALQLPHQVRDAVRADDGWKLVVADAAQLEPRILAAMSGDAAMATAGRATDMYEGIVAAGAVETRTHAKYGMLGAMYGGTQGVSGQVLPQLTRAFPRAIGLVEQAARTGERGDVVSTWLGRTSPRPGATEEDGPRGEWSENTGTPADLARARSWGRFTRNFIVQGTAAEWALSWMAILRQRLYVMTREAGAAAAPAAAAGTAAGPDLRTGPHLAFFLHDEVMVHTPAHLADEVAELLRASAADAGRLLFGPPGEAGVEFPVTVAIVDSYADAKD</sequence>
<dbReference type="GO" id="GO:0003677">
    <property type="term" value="F:DNA binding"/>
    <property type="evidence" value="ECO:0007669"/>
    <property type="project" value="InterPro"/>
</dbReference>
<dbReference type="Gene3D" id="3.30.70.370">
    <property type="match status" value="1"/>
</dbReference>
<dbReference type="PANTHER" id="PTHR10133:SF27">
    <property type="entry name" value="DNA POLYMERASE NU"/>
    <property type="match status" value="1"/>
</dbReference>
<comment type="catalytic activity">
    <reaction evidence="3">
        <text>DNA(n) + a 2'-deoxyribonucleoside 5'-triphosphate = DNA(n+1) + diphosphate</text>
        <dbReference type="Rhea" id="RHEA:22508"/>
        <dbReference type="Rhea" id="RHEA-COMP:17339"/>
        <dbReference type="Rhea" id="RHEA-COMP:17340"/>
        <dbReference type="ChEBI" id="CHEBI:33019"/>
        <dbReference type="ChEBI" id="CHEBI:61560"/>
        <dbReference type="ChEBI" id="CHEBI:173112"/>
        <dbReference type="EC" id="2.7.7.7"/>
    </reaction>
</comment>
<proteinExistence type="predicted"/>
<evidence type="ECO:0000256" key="3">
    <source>
        <dbReference type="ARBA" id="ARBA00049244"/>
    </source>
</evidence>
<dbReference type="OrthoDB" id="4414061at2"/>
<evidence type="ECO:0000313" key="6">
    <source>
        <dbReference type="EMBL" id="SFE69867.1"/>
    </source>
</evidence>
<dbReference type="SMART" id="SM00482">
    <property type="entry name" value="POLAc"/>
    <property type="match status" value="1"/>
</dbReference>
<dbReference type="SUPFAM" id="SSF56672">
    <property type="entry name" value="DNA/RNA polymerases"/>
    <property type="match status" value="1"/>
</dbReference>
<dbReference type="EMBL" id="FONZ01000001">
    <property type="protein sequence ID" value="SFE69867.1"/>
    <property type="molecule type" value="Genomic_DNA"/>
</dbReference>
<dbReference type="AlphaFoldDB" id="A0A1I2CNE8"/>
<keyword evidence="2" id="KW-0235">DNA replication</keyword>
<dbReference type="CDD" id="cd06444">
    <property type="entry name" value="DNA_pol_A"/>
    <property type="match status" value="1"/>
</dbReference>
<accession>A0A1I2CNE8</accession>
<feature type="region of interest" description="Disordered" evidence="4">
    <location>
        <begin position="417"/>
        <end position="445"/>
    </location>
</feature>
<keyword evidence="7" id="KW-1185">Reference proteome</keyword>
<dbReference type="EC" id="2.7.7.7" evidence="1"/>
<gene>
    <name evidence="6" type="ORF">SAMN04488035_0201</name>
</gene>
<dbReference type="GO" id="GO:0003887">
    <property type="term" value="F:DNA-directed DNA polymerase activity"/>
    <property type="evidence" value="ECO:0007669"/>
    <property type="project" value="UniProtKB-EC"/>
</dbReference>
<reference evidence="7" key="1">
    <citation type="submission" date="2016-10" db="EMBL/GenBank/DDBJ databases">
        <authorList>
            <person name="Varghese N."/>
            <person name="Submissions S."/>
        </authorList>
    </citation>
    <scope>NUCLEOTIDE SEQUENCE [LARGE SCALE GENOMIC DNA]</scope>
    <source>
        <strain evidence="7">DSM 19083</strain>
    </source>
</reference>
<dbReference type="RefSeq" id="WP_093374250.1">
    <property type="nucleotide sequence ID" value="NZ_BNAN01000001.1"/>
</dbReference>
<protein>
    <recommendedName>
        <fullName evidence="1">DNA-directed DNA polymerase</fullName>
        <ecNumber evidence="1">2.7.7.7</ecNumber>
    </recommendedName>
</protein>
<dbReference type="GO" id="GO:0006261">
    <property type="term" value="P:DNA-templated DNA replication"/>
    <property type="evidence" value="ECO:0007669"/>
    <property type="project" value="InterPro"/>
</dbReference>
<dbReference type="Gene3D" id="1.10.150.20">
    <property type="entry name" value="5' to 3' exonuclease, C-terminal subdomain"/>
    <property type="match status" value="1"/>
</dbReference>
<dbReference type="InterPro" id="IPR002298">
    <property type="entry name" value="DNA_polymerase_A"/>
</dbReference>
<dbReference type="Pfam" id="PF00476">
    <property type="entry name" value="DNA_pol_A"/>
    <property type="match status" value="1"/>
</dbReference>
<dbReference type="NCBIfam" id="NF011538">
    <property type="entry name" value="PRK14975.1-1"/>
    <property type="match status" value="1"/>
</dbReference>
<evidence type="ECO:0000256" key="1">
    <source>
        <dbReference type="ARBA" id="ARBA00012417"/>
    </source>
</evidence>
<feature type="domain" description="DNA-directed DNA polymerase family A palm" evidence="5">
    <location>
        <begin position="306"/>
        <end position="529"/>
    </location>
</feature>
<dbReference type="PANTHER" id="PTHR10133">
    <property type="entry name" value="DNA POLYMERASE I"/>
    <property type="match status" value="1"/>
</dbReference>
<name>A0A1I2CNE8_9MICO</name>
<dbReference type="Proteomes" id="UP000198520">
    <property type="component" value="Unassembled WGS sequence"/>
</dbReference>